<keyword evidence="3 5" id="KW-0170">Cobalt</keyword>
<dbReference type="InterPro" id="IPR042251">
    <property type="entry name" value="EutC_C"/>
</dbReference>
<dbReference type="InterPro" id="IPR042255">
    <property type="entry name" value="EutC_N"/>
</dbReference>
<feature type="binding site" evidence="5">
    <location>
        <position position="162"/>
    </location>
    <ligand>
        <name>adenosylcob(III)alamin</name>
        <dbReference type="ChEBI" id="CHEBI:18408"/>
    </ligand>
</feature>
<dbReference type="AlphaFoldDB" id="A0A8S0X2X2"/>
<dbReference type="Pfam" id="PF05985">
    <property type="entry name" value="EutC"/>
    <property type="match status" value="1"/>
</dbReference>
<comment type="subcellular location">
    <subcellularLocation>
        <location evidence="5">Bacterial microcompartment</location>
    </subcellularLocation>
</comment>
<dbReference type="GO" id="GO:0009350">
    <property type="term" value="C:ethanolamine ammonia-lyase complex"/>
    <property type="evidence" value="ECO:0007669"/>
    <property type="project" value="UniProtKB-UniRule"/>
</dbReference>
<comment type="caution">
    <text evidence="6">The sequence shown here is derived from an EMBL/GenBank/DDBJ whole genome shotgun (WGS) entry which is preliminary data.</text>
</comment>
<dbReference type="GO" id="GO:0008851">
    <property type="term" value="F:ethanolamine ammonia-lyase activity"/>
    <property type="evidence" value="ECO:0007669"/>
    <property type="project" value="UniProtKB-UniRule"/>
</dbReference>
<evidence type="ECO:0000313" key="7">
    <source>
        <dbReference type="Proteomes" id="UP000494216"/>
    </source>
</evidence>
<dbReference type="GO" id="GO:0031471">
    <property type="term" value="C:ethanolamine degradation polyhedral organelle"/>
    <property type="evidence" value="ECO:0007669"/>
    <property type="project" value="UniProtKB-UniRule"/>
</dbReference>
<evidence type="ECO:0000256" key="2">
    <source>
        <dbReference type="ARBA" id="ARBA00023239"/>
    </source>
</evidence>
<dbReference type="Gene3D" id="3.40.50.11240">
    <property type="entry name" value="Ethanolamine ammonia-lyase light chain (EutC)"/>
    <property type="match status" value="1"/>
</dbReference>
<gene>
    <name evidence="5 6" type="primary">eutC</name>
    <name evidence="6" type="ORF">METHB2_620009</name>
</gene>
<dbReference type="RefSeq" id="WP_174627048.1">
    <property type="nucleotide sequence ID" value="NZ_CADCXN010000094.1"/>
</dbReference>
<keyword evidence="4 5" id="KW-1283">Bacterial microcompartment</keyword>
<dbReference type="InterPro" id="IPR009246">
    <property type="entry name" value="EutC"/>
</dbReference>
<name>A0A8S0X2X2_9GAMM</name>
<comment type="function">
    <text evidence="5">Catalyzes the deamination of various vicinal amino-alcohols to oxo compounds. Allows this organism to utilize ethanolamine as the sole source of nitrogen and carbon in the presence of external vitamin B12.</text>
</comment>
<keyword evidence="1 5" id="KW-0846">Cobalamin</keyword>
<dbReference type="Gene3D" id="1.10.30.40">
    <property type="entry name" value="Ethanolamine ammonia-lyase light chain (EutC), N-terminal domain"/>
    <property type="match status" value="1"/>
</dbReference>
<comment type="catalytic activity">
    <reaction evidence="5">
        <text>ethanolamine = acetaldehyde + NH4(+)</text>
        <dbReference type="Rhea" id="RHEA:15313"/>
        <dbReference type="ChEBI" id="CHEBI:15343"/>
        <dbReference type="ChEBI" id="CHEBI:28938"/>
        <dbReference type="ChEBI" id="CHEBI:57603"/>
        <dbReference type="EC" id="4.3.1.7"/>
    </reaction>
</comment>
<dbReference type="PANTHER" id="PTHR39330">
    <property type="entry name" value="ETHANOLAMINE AMMONIA-LYASE LIGHT CHAIN"/>
    <property type="match status" value="1"/>
</dbReference>
<feature type="binding site" evidence="5">
    <location>
        <position position="183"/>
    </location>
    <ligand>
        <name>adenosylcob(III)alamin</name>
        <dbReference type="ChEBI" id="CHEBI:18408"/>
    </ligand>
</feature>
<evidence type="ECO:0000256" key="4">
    <source>
        <dbReference type="ARBA" id="ARBA00024446"/>
    </source>
</evidence>
<dbReference type="Proteomes" id="UP000494216">
    <property type="component" value="Unassembled WGS sequence"/>
</dbReference>
<dbReference type="GO" id="GO:0006520">
    <property type="term" value="P:amino acid metabolic process"/>
    <property type="evidence" value="ECO:0007669"/>
    <property type="project" value="InterPro"/>
</dbReference>
<evidence type="ECO:0000256" key="5">
    <source>
        <dbReference type="HAMAP-Rule" id="MF_00601"/>
    </source>
</evidence>
<dbReference type="PIRSF" id="PIRSF018982">
    <property type="entry name" value="EutC"/>
    <property type="match status" value="1"/>
</dbReference>
<dbReference type="NCBIfam" id="NF003971">
    <property type="entry name" value="PRK05465.1"/>
    <property type="match status" value="1"/>
</dbReference>
<organism evidence="6 7">
    <name type="scientific">Candidatus Methylobacter favarea</name>
    <dbReference type="NCBI Taxonomy" id="2707345"/>
    <lineage>
        <taxon>Bacteria</taxon>
        <taxon>Pseudomonadati</taxon>
        <taxon>Pseudomonadota</taxon>
        <taxon>Gammaproteobacteria</taxon>
        <taxon>Methylococcales</taxon>
        <taxon>Methylococcaceae</taxon>
        <taxon>Methylobacter</taxon>
    </lineage>
</organism>
<evidence type="ECO:0000256" key="1">
    <source>
        <dbReference type="ARBA" id="ARBA00022628"/>
    </source>
</evidence>
<evidence type="ECO:0000313" key="6">
    <source>
        <dbReference type="EMBL" id="CAA9892264.1"/>
    </source>
</evidence>
<protein>
    <recommendedName>
        <fullName evidence="5">Ethanolamine ammonia-lyase small subunit</fullName>
        <shortName evidence="5">EAL small subunit</shortName>
        <ecNumber evidence="5">4.3.1.7</ecNumber>
    </recommendedName>
</protein>
<evidence type="ECO:0000256" key="3">
    <source>
        <dbReference type="ARBA" id="ARBA00023285"/>
    </source>
</evidence>
<dbReference type="GO" id="GO:0046336">
    <property type="term" value="P:ethanolamine catabolic process"/>
    <property type="evidence" value="ECO:0007669"/>
    <property type="project" value="UniProtKB-UniRule"/>
</dbReference>
<proteinExistence type="inferred from homology"/>
<dbReference type="PANTHER" id="PTHR39330:SF1">
    <property type="entry name" value="ETHANOLAMINE AMMONIA-LYASE SMALL SUBUNIT"/>
    <property type="match status" value="1"/>
</dbReference>
<comment type="subunit">
    <text evidence="5">The basic unit is a heterodimer which dimerizes to form tetramers. The heterotetramers trimerize; 6 large subunits form a core ring with 6 small subunits projecting outwards.</text>
</comment>
<comment type="pathway">
    <text evidence="5">Amine and polyamine degradation; ethanolamine degradation.</text>
</comment>
<keyword evidence="7" id="KW-1185">Reference proteome</keyword>
<dbReference type="EMBL" id="CADCXN010000094">
    <property type="protein sequence ID" value="CAA9892264.1"/>
    <property type="molecule type" value="Genomic_DNA"/>
</dbReference>
<accession>A0A8S0X2X2</accession>
<comment type="similarity">
    <text evidence="5">Belongs to the EutC family.</text>
</comment>
<reference evidence="6 7" key="1">
    <citation type="submission" date="2020-02" db="EMBL/GenBank/DDBJ databases">
        <authorList>
            <person name="Hogendoorn C."/>
        </authorList>
    </citation>
    <scope>NUCLEOTIDE SEQUENCE [LARGE SCALE GENOMIC DNA]</scope>
    <source>
        <strain evidence="6">METHB21</strain>
    </source>
</reference>
<feature type="binding site" evidence="5">
    <location>
        <position position="212"/>
    </location>
    <ligand>
        <name>adenosylcob(III)alamin</name>
        <dbReference type="ChEBI" id="CHEBI:18408"/>
    </ligand>
</feature>
<dbReference type="GO" id="GO:0031419">
    <property type="term" value="F:cobalamin binding"/>
    <property type="evidence" value="ECO:0007669"/>
    <property type="project" value="UniProtKB-UniRule"/>
</dbReference>
<dbReference type="HAMAP" id="MF_00601">
    <property type="entry name" value="EutC"/>
    <property type="match status" value="1"/>
</dbReference>
<keyword evidence="2 5" id="KW-0456">Lyase</keyword>
<comment type="cofactor">
    <cofactor evidence="5">
        <name>adenosylcob(III)alamin</name>
        <dbReference type="ChEBI" id="CHEBI:18408"/>
    </cofactor>
    <text evidence="5">Binds between the large and small subunits.</text>
</comment>
<dbReference type="EC" id="4.3.1.7" evidence="5"/>
<sequence>MTTDNSPLTAEDPWHSLKQFTSARIALGHAGSSLPTKANLDFQLAHALAKDAANIPLDFGKLEQVLNVQGYKTLSLQTQAETHQIYLQRPDKGRLLNPASIESLQRTVQQIKAPDIAIIVADGLSSNAIENHAVPVLSLLIPRLCSKGYLVPPISLVKYGRVAIGDHISELFSARMCVVLIGERPGLSSPDSMGIYFTYQAKVGSTDADRNCISNIHKNGLSYEQAVEKLIFLITEADRLHFSGVRLKDETANISLEHTKKPANFLLD</sequence>